<feature type="domain" description="HYR" evidence="2">
    <location>
        <begin position="26"/>
        <end position="117"/>
    </location>
</feature>
<organism evidence="3 4">
    <name type="scientific">Flavisolibacter ginsengisoli DSM 18119</name>
    <dbReference type="NCBI Taxonomy" id="1121884"/>
    <lineage>
        <taxon>Bacteria</taxon>
        <taxon>Pseudomonadati</taxon>
        <taxon>Bacteroidota</taxon>
        <taxon>Chitinophagia</taxon>
        <taxon>Chitinophagales</taxon>
        <taxon>Chitinophagaceae</taxon>
        <taxon>Flavisolibacter</taxon>
    </lineage>
</organism>
<sequence length="212" mass="21919">GTITRTWTATDVCGNTTTATQVITVQDKTAPVVDCPPSQTFCIVPDNNYIIPPISATDNCSSNLTISYDVSGATTPRSGTGTDASGIFNVGVSTIKWTVTDACGNTTNCTTTVTINPLPDPVITGPDPTCVNTGTVTYTVTQVGCNTYDWTVSAGGTIIGSNTGSSIVVQWTTTGPQTVTITETVCGTGCKKTVTKDITVNPKPITTPITHD</sequence>
<dbReference type="InterPro" id="IPR003410">
    <property type="entry name" value="HYR_dom"/>
</dbReference>
<evidence type="ECO:0000256" key="1">
    <source>
        <dbReference type="ARBA" id="ARBA00022737"/>
    </source>
</evidence>
<protein>
    <recommendedName>
        <fullName evidence="2">HYR domain-containing protein</fullName>
    </recommendedName>
</protein>
<dbReference type="STRING" id="1121884.SAMN02745131_04232"/>
<proteinExistence type="predicted"/>
<keyword evidence="1" id="KW-0677">Repeat</keyword>
<gene>
    <name evidence="3" type="ORF">SAMN02745131_04232</name>
</gene>
<reference evidence="3 4" key="1">
    <citation type="submission" date="2016-11" db="EMBL/GenBank/DDBJ databases">
        <authorList>
            <person name="Jaros S."/>
            <person name="Januszkiewicz K."/>
            <person name="Wedrychowicz H."/>
        </authorList>
    </citation>
    <scope>NUCLEOTIDE SEQUENCE [LARGE SCALE GENOMIC DNA]</scope>
    <source>
        <strain evidence="3 4">DSM 18119</strain>
    </source>
</reference>
<evidence type="ECO:0000259" key="2">
    <source>
        <dbReference type="PROSITE" id="PS50825"/>
    </source>
</evidence>
<accession>A0A1M5GVF4</accession>
<evidence type="ECO:0000313" key="4">
    <source>
        <dbReference type="Proteomes" id="UP000184048"/>
    </source>
</evidence>
<dbReference type="EMBL" id="FQUU01000050">
    <property type="protein sequence ID" value="SHG07683.1"/>
    <property type="molecule type" value="Genomic_DNA"/>
</dbReference>
<dbReference type="PROSITE" id="PS50825">
    <property type="entry name" value="HYR"/>
    <property type="match status" value="1"/>
</dbReference>
<dbReference type="Gene3D" id="2.60.40.10">
    <property type="entry name" value="Immunoglobulins"/>
    <property type="match status" value="1"/>
</dbReference>
<keyword evidence="4" id="KW-1185">Reference proteome</keyword>
<dbReference type="Proteomes" id="UP000184048">
    <property type="component" value="Unassembled WGS sequence"/>
</dbReference>
<evidence type="ECO:0000313" key="3">
    <source>
        <dbReference type="EMBL" id="SHG07683.1"/>
    </source>
</evidence>
<dbReference type="InterPro" id="IPR013783">
    <property type="entry name" value="Ig-like_fold"/>
</dbReference>
<name>A0A1M5GVF4_9BACT</name>
<feature type="non-terminal residue" evidence="3">
    <location>
        <position position="1"/>
    </location>
</feature>
<dbReference type="AlphaFoldDB" id="A0A1M5GVF4"/>
<dbReference type="Pfam" id="PF19408">
    <property type="entry name" value="PKD_6"/>
    <property type="match status" value="1"/>
</dbReference>
<dbReference type="InterPro" id="IPR045829">
    <property type="entry name" value="PKD_6"/>
</dbReference>
<dbReference type="RefSeq" id="WP_217653049.1">
    <property type="nucleotide sequence ID" value="NZ_FQUU01000050.1"/>
</dbReference>